<name>A0ABS7KBH7_9BACI</name>
<dbReference type="RefSeq" id="WP_221875918.1">
    <property type="nucleotide sequence ID" value="NZ_JACWFH010000040.1"/>
</dbReference>
<keyword evidence="1" id="KW-0812">Transmembrane</keyword>
<keyword evidence="3" id="KW-1185">Reference proteome</keyword>
<evidence type="ECO:0000313" key="3">
    <source>
        <dbReference type="Proteomes" id="UP000769780"/>
    </source>
</evidence>
<proteinExistence type="predicted"/>
<organism evidence="2 3">
    <name type="scientific">Mesobacillus maritimus</name>
    <dbReference type="NCBI Taxonomy" id="1643336"/>
    <lineage>
        <taxon>Bacteria</taxon>
        <taxon>Bacillati</taxon>
        <taxon>Bacillota</taxon>
        <taxon>Bacilli</taxon>
        <taxon>Bacillales</taxon>
        <taxon>Bacillaceae</taxon>
        <taxon>Mesobacillus</taxon>
    </lineage>
</organism>
<feature type="transmembrane region" description="Helical" evidence="1">
    <location>
        <begin position="12"/>
        <end position="33"/>
    </location>
</feature>
<evidence type="ECO:0000256" key="1">
    <source>
        <dbReference type="SAM" id="Phobius"/>
    </source>
</evidence>
<accession>A0ABS7KBH7</accession>
<feature type="transmembrane region" description="Helical" evidence="1">
    <location>
        <begin position="39"/>
        <end position="61"/>
    </location>
</feature>
<protein>
    <recommendedName>
        <fullName evidence="4">Group-specific protein</fullName>
    </recommendedName>
</protein>
<reference evidence="2 3" key="1">
    <citation type="submission" date="2020-07" db="EMBL/GenBank/DDBJ databases">
        <title>Fungal Genomes of the International Space Station.</title>
        <authorList>
            <person name="Seuylemezian A."/>
            <person name="Singh N.K."/>
            <person name="Wood J."/>
            <person name="Venkateswaran K."/>
        </authorList>
    </citation>
    <scope>NUCLEOTIDE SEQUENCE [LARGE SCALE GENOMIC DNA]</scope>
    <source>
        <strain evidence="2 3">PL-B2</strain>
    </source>
</reference>
<dbReference type="EMBL" id="JACWFH010000040">
    <property type="protein sequence ID" value="MBY0099627.1"/>
    <property type="molecule type" value="Genomic_DNA"/>
</dbReference>
<keyword evidence="1" id="KW-1133">Transmembrane helix</keyword>
<keyword evidence="1" id="KW-0472">Membrane</keyword>
<sequence>MKNEKSTKKALYVTTNIILILVILGALTFFFDANGSNDHIGWLMLLAFWAIRSLYGFICSLQEGNKKVAIVDFVLFTVAIYFLFTRSMEYLL</sequence>
<feature type="transmembrane region" description="Helical" evidence="1">
    <location>
        <begin position="68"/>
        <end position="84"/>
    </location>
</feature>
<evidence type="ECO:0000313" key="2">
    <source>
        <dbReference type="EMBL" id="MBY0099627.1"/>
    </source>
</evidence>
<dbReference type="Proteomes" id="UP000769780">
    <property type="component" value="Unassembled WGS sequence"/>
</dbReference>
<comment type="caution">
    <text evidence="2">The sequence shown here is derived from an EMBL/GenBank/DDBJ whole genome shotgun (WGS) entry which is preliminary data.</text>
</comment>
<gene>
    <name evidence="2" type="ORF">H0185_23070</name>
</gene>
<evidence type="ECO:0008006" key="4">
    <source>
        <dbReference type="Google" id="ProtNLM"/>
    </source>
</evidence>